<keyword evidence="4 9" id="KW-0812">Transmembrane</keyword>
<dbReference type="RefSeq" id="WP_072848265.1">
    <property type="nucleotide sequence ID" value="NZ_FQVI01000001.1"/>
</dbReference>
<evidence type="ECO:0000313" key="11">
    <source>
        <dbReference type="EMBL" id="SHE32794.1"/>
    </source>
</evidence>
<feature type="domain" description="POTRA" evidence="10">
    <location>
        <begin position="37"/>
        <end position="106"/>
    </location>
</feature>
<dbReference type="PANTHER" id="PTHR37820">
    <property type="entry name" value="CELL DIVISION PROTEIN DIVIB"/>
    <property type="match status" value="1"/>
</dbReference>
<dbReference type="Gene3D" id="3.10.20.310">
    <property type="entry name" value="membrane protein fhac"/>
    <property type="match status" value="1"/>
</dbReference>
<dbReference type="STRING" id="1122155.SAMN02745158_00146"/>
<organism evidence="11 12">
    <name type="scientific">Lactonifactor longoviformis DSM 17459</name>
    <dbReference type="NCBI Taxonomy" id="1122155"/>
    <lineage>
        <taxon>Bacteria</taxon>
        <taxon>Bacillati</taxon>
        <taxon>Bacillota</taxon>
        <taxon>Clostridia</taxon>
        <taxon>Eubacteriales</taxon>
        <taxon>Clostridiaceae</taxon>
        <taxon>Lactonifactor</taxon>
    </lineage>
</organism>
<feature type="transmembrane region" description="Helical" evidence="9">
    <location>
        <begin position="14"/>
        <end position="35"/>
    </location>
</feature>
<evidence type="ECO:0000259" key="10">
    <source>
        <dbReference type="PROSITE" id="PS51779"/>
    </source>
</evidence>
<gene>
    <name evidence="11" type="ORF">SAMN02745158_00146</name>
</gene>
<evidence type="ECO:0000256" key="2">
    <source>
        <dbReference type="ARBA" id="ARBA00022475"/>
    </source>
</evidence>
<keyword evidence="12" id="KW-1185">Reference proteome</keyword>
<proteinExistence type="predicted"/>
<keyword evidence="2" id="KW-1003">Cell membrane</keyword>
<feature type="compositionally biased region" description="Basic and acidic residues" evidence="8">
    <location>
        <begin position="258"/>
        <end position="271"/>
    </location>
</feature>
<evidence type="ECO:0000256" key="1">
    <source>
        <dbReference type="ARBA" id="ARBA00004370"/>
    </source>
</evidence>
<evidence type="ECO:0000256" key="5">
    <source>
        <dbReference type="ARBA" id="ARBA00022989"/>
    </source>
</evidence>
<feature type="region of interest" description="Disordered" evidence="8">
    <location>
        <begin position="240"/>
        <end position="271"/>
    </location>
</feature>
<dbReference type="InterPro" id="IPR013685">
    <property type="entry name" value="POTRA_FtsQ_type"/>
</dbReference>
<dbReference type="GO" id="GO:0005886">
    <property type="term" value="C:plasma membrane"/>
    <property type="evidence" value="ECO:0007669"/>
    <property type="project" value="TreeGrafter"/>
</dbReference>
<dbReference type="AlphaFoldDB" id="A0A1M4SKJ1"/>
<dbReference type="PANTHER" id="PTHR37820:SF1">
    <property type="entry name" value="CELL DIVISION PROTEIN FTSQ"/>
    <property type="match status" value="1"/>
</dbReference>
<evidence type="ECO:0000256" key="8">
    <source>
        <dbReference type="SAM" id="MobiDB-lite"/>
    </source>
</evidence>
<dbReference type="Pfam" id="PF08478">
    <property type="entry name" value="POTRA_1"/>
    <property type="match status" value="1"/>
</dbReference>
<evidence type="ECO:0000256" key="3">
    <source>
        <dbReference type="ARBA" id="ARBA00022618"/>
    </source>
</evidence>
<sequence>MKESQYRKKIDKKIFRIVVAGILGIILLSVIAFFVCFRITEIEVDGNHHYTEKEVRKMVMKGPFKSNSILFPMTDIEENTKDTPFIQTITVERLSPNKIAIHVVEKELIGYVPFLDGYMYFDKKGIIAESTVEPLDGVPYIEGLEFDHVALKDKLPIDNEEIFNTILSLSRMIAKNEIEPDRIVLDKKYNITLYYGDIQVTMGEDSYLEEKVTHLAAILPYLEGKKGLLHLENITNDAKNVTFEKDETSDSDEDSPDSGEKDKTIEADSTD</sequence>
<evidence type="ECO:0000256" key="4">
    <source>
        <dbReference type="ARBA" id="ARBA00022692"/>
    </source>
</evidence>
<accession>A0A1M4SKJ1</accession>
<dbReference type="EMBL" id="FQVI01000001">
    <property type="protein sequence ID" value="SHE32794.1"/>
    <property type="molecule type" value="Genomic_DNA"/>
</dbReference>
<comment type="subcellular location">
    <subcellularLocation>
        <location evidence="1">Membrane</location>
    </subcellularLocation>
</comment>
<dbReference type="OrthoDB" id="1748794at2"/>
<keyword evidence="3 11" id="KW-0132">Cell division</keyword>
<keyword evidence="7" id="KW-0131">Cell cycle</keyword>
<name>A0A1M4SKJ1_9CLOT</name>
<dbReference type="PROSITE" id="PS51779">
    <property type="entry name" value="POTRA"/>
    <property type="match status" value="1"/>
</dbReference>
<evidence type="ECO:0000256" key="6">
    <source>
        <dbReference type="ARBA" id="ARBA00023136"/>
    </source>
</evidence>
<dbReference type="GO" id="GO:0051301">
    <property type="term" value="P:cell division"/>
    <property type="evidence" value="ECO:0007669"/>
    <property type="project" value="UniProtKB-KW"/>
</dbReference>
<dbReference type="InterPro" id="IPR050487">
    <property type="entry name" value="FtsQ_DivIB"/>
</dbReference>
<evidence type="ECO:0000313" key="12">
    <source>
        <dbReference type="Proteomes" id="UP000184245"/>
    </source>
</evidence>
<dbReference type="InterPro" id="IPR034746">
    <property type="entry name" value="POTRA"/>
</dbReference>
<evidence type="ECO:0000256" key="9">
    <source>
        <dbReference type="SAM" id="Phobius"/>
    </source>
</evidence>
<keyword evidence="5 9" id="KW-1133">Transmembrane helix</keyword>
<evidence type="ECO:0000256" key="7">
    <source>
        <dbReference type="ARBA" id="ARBA00023306"/>
    </source>
</evidence>
<dbReference type="Proteomes" id="UP000184245">
    <property type="component" value="Unassembled WGS sequence"/>
</dbReference>
<reference evidence="11 12" key="1">
    <citation type="submission" date="2016-11" db="EMBL/GenBank/DDBJ databases">
        <authorList>
            <person name="Jaros S."/>
            <person name="Januszkiewicz K."/>
            <person name="Wedrychowicz H."/>
        </authorList>
    </citation>
    <scope>NUCLEOTIDE SEQUENCE [LARGE SCALE GENOMIC DNA]</scope>
    <source>
        <strain evidence="11 12">DSM 17459</strain>
    </source>
</reference>
<protein>
    <submittedName>
        <fullName evidence="11">Cell division protein FtsQ</fullName>
    </submittedName>
</protein>
<keyword evidence="6 9" id="KW-0472">Membrane</keyword>